<dbReference type="Pfam" id="PF17917">
    <property type="entry name" value="RT_RNaseH"/>
    <property type="match status" value="1"/>
</dbReference>
<dbReference type="InterPro" id="IPR043502">
    <property type="entry name" value="DNA/RNA_pol_sf"/>
</dbReference>
<keyword evidence="6" id="KW-0695">RNA-directed DNA polymerase</keyword>
<keyword evidence="4" id="KW-0255">Endonuclease</keyword>
<keyword evidence="9" id="KW-1185">Reference proteome</keyword>
<evidence type="ECO:0000256" key="6">
    <source>
        <dbReference type="ARBA" id="ARBA00022918"/>
    </source>
</evidence>
<reference evidence="8" key="1">
    <citation type="submission" date="2021-03" db="EMBL/GenBank/DDBJ databases">
        <title>Draft genome sequence of rust myrtle Austropuccinia psidii MF-1, a brazilian biotype.</title>
        <authorList>
            <person name="Quecine M.C."/>
            <person name="Pachon D.M.R."/>
            <person name="Bonatelli M.L."/>
            <person name="Correr F.H."/>
            <person name="Franceschini L.M."/>
            <person name="Leite T.F."/>
            <person name="Margarido G.R.A."/>
            <person name="Almeida C.A."/>
            <person name="Ferrarezi J.A."/>
            <person name="Labate C.A."/>
        </authorList>
    </citation>
    <scope>NUCLEOTIDE SEQUENCE</scope>
    <source>
        <strain evidence="8">MF-1</strain>
    </source>
</reference>
<feature type="domain" description="Reverse transcriptase RNase H-like" evidence="7">
    <location>
        <begin position="3"/>
        <end position="110"/>
    </location>
</feature>
<dbReference type="EMBL" id="AVOT02020519">
    <property type="protein sequence ID" value="MBW0508753.1"/>
    <property type="molecule type" value="Genomic_DNA"/>
</dbReference>
<organism evidence="8 9">
    <name type="scientific">Austropuccinia psidii MF-1</name>
    <dbReference type="NCBI Taxonomy" id="1389203"/>
    <lineage>
        <taxon>Eukaryota</taxon>
        <taxon>Fungi</taxon>
        <taxon>Dikarya</taxon>
        <taxon>Basidiomycota</taxon>
        <taxon>Pucciniomycotina</taxon>
        <taxon>Pucciniomycetes</taxon>
        <taxon>Pucciniales</taxon>
        <taxon>Sphaerophragmiaceae</taxon>
        <taxon>Austropuccinia</taxon>
    </lineage>
</organism>
<gene>
    <name evidence="8" type="ORF">O181_048468</name>
</gene>
<evidence type="ECO:0000256" key="2">
    <source>
        <dbReference type="ARBA" id="ARBA00022695"/>
    </source>
</evidence>
<evidence type="ECO:0000259" key="7">
    <source>
        <dbReference type="Pfam" id="PF17917"/>
    </source>
</evidence>
<dbReference type="OrthoDB" id="5920460at2759"/>
<evidence type="ECO:0000256" key="3">
    <source>
        <dbReference type="ARBA" id="ARBA00022722"/>
    </source>
</evidence>
<dbReference type="PANTHER" id="PTHR34072:SF58">
    <property type="entry name" value="DNA (CYTOSINE-5-)-METHYLTRANSFERASE"/>
    <property type="match status" value="1"/>
</dbReference>
<accession>A0A9Q3DY27</accession>
<name>A0A9Q3DY27_9BASI</name>
<comment type="caution">
    <text evidence="8">The sequence shown here is derived from an EMBL/GenBank/DDBJ whole genome shotgun (WGS) entry which is preliminary data.</text>
</comment>
<dbReference type="GO" id="GO:0016787">
    <property type="term" value="F:hydrolase activity"/>
    <property type="evidence" value="ECO:0007669"/>
    <property type="project" value="UniProtKB-KW"/>
</dbReference>
<evidence type="ECO:0000256" key="4">
    <source>
        <dbReference type="ARBA" id="ARBA00022759"/>
    </source>
</evidence>
<protein>
    <recommendedName>
        <fullName evidence="7">Reverse transcriptase RNase H-like domain-containing protein</fullName>
    </recommendedName>
</protein>
<keyword evidence="2" id="KW-0548">Nucleotidyltransferase</keyword>
<proteinExistence type="predicted"/>
<keyword evidence="5" id="KW-0378">Hydrolase</keyword>
<evidence type="ECO:0000313" key="8">
    <source>
        <dbReference type="EMBL" id="MBW0508753.1"/>
    </source>
</evidence>
<dbReference type="AlphaFoldDB" id="A0A9Q3DY27"/>
<dbReference type="PANTHER" id="PTHR34072">
    <property type="entry name" value="ENZYMATIC POLYPROTEIN-RELATED"/>
    <property type="match status" value="1"/>
</dbReference>
<dbReference type="GO" id="GO:0004519">
    <property type="term" value="F:endonuclease activity"/>
    <property type="evidence" value="ECO:0007669"/>
    <property type="project" value="UniProtKB-KW"/>
</dbReference>
<dbReference type="Proteomes" id="UP000765509">
    <property type="component" value="Unassembled WGS sequence"/>
</dbReference>
<dbReference type="SUPFAM" id="SSF56672">
    <property type="entry name" value="DNA/RNA polymerases"/>
    <property type="match status" value="1"/>
</dbReference>
<evidence type="ECO:0000256" key="1">
    <source>
        <dbReference type="ARBA" id="ARBA00022679"/>
    </source>
</evidence>
<keyword evidence="1" id="KW-0808">Transferase</keyword>
<keyword evidence="3" id="KW-0540">Nuclease</keyword>
<evidence type="ECO:0000313" key="9">
    <source>
        <dbReference type="Proteomes" id="UP000765509"/>
    </source>
</evidence>
<dbReference type="InterPro" id="IPR041373">
    <property type="entry name" value="RT_RNaseH"/>
</dbReference>
<sequence>MADWNVPFKFYIDACGDGLGAGPHQFKIIYDKPTEAPVCYISRQIKPTEAKYGASRMECLCFVWALEKLEYYLYDSAFEVISKCNVVKSLLNLKSPNTHLLRWHIAIQEYRLSMILVHKAGNIHKNDYGLSRWESAKPPDNPAYVPMEAEP</sequence>
<evidence type="ECO:0000256" key="5">
    <source>
        <dbReference type="ARBA" id="ARBA00022801"/>
    </source>
</evidence>
<dbReference type="GO" id="GO:0003964">
    <property type="term" value="F:RNA-directed DNA polymerase activity"/>
    <property type="evidence" value="ECO:0007669"/>
    <property type="project" value="UniProtKB-KW"/>
</dbReference>